<reference evidence="3" key="1">
    <citation type="journal article" date="2020" name="Nature">
        <title>Giant virus diversity and host interactions through global metagenomics.</title>
        <authorList>
            <person name="Schulz F."/>
            <person name="Roux S."/>
            <person name="Paez-Espino D."/>
            <person name="Jungbluth S."/>
            <person name="Walsh D.A."/>
            <person name="Denef V.J."/>
            <person name="McMahon K.D."/>
            <person name="Konstantinidis K.T."/>
            <person name="Eloe-Fadrosh E.A."/>
            <person name="Kyrpides N.C."/>
            <person name="Woyke T."/>
        </authorList>
    </citation>
    <scope>NUCLEOTIDE SEQUENCE</scope>
    <source>
        <strain evidence="3">GVMAG-M-3300023174-141</strain>
    </source>
</reference>
<dbReference type="AlphaFoldDB" id="A0A6C0DEF6"/>
<keyword evidence="1" id="KW-1015">Disulfide bond</keyword>
<sequence length="1117" mass="119188">MLSFNIILLCLVLVILIGLTYHLPFVDGFADSGSHTKFVEESNRKLNSLTNTINLTNPALPIDPITTDLIHQATSVVLADPNSSTYSLSAKAPYSPPDQAPGVFQMAASCSEAPKTCDAFDDPTFAQNCGMSFDINGIGYDGRPFTGGLYVSPDDREQQTAKAKIVRDTGSAPYDPHQVYQPTLGKAKAGTFGLTKGQCIVVKEKLDCATKQTFNTPNCTQCYTSQSFSRVGPETGRLPSTLNLFGTGSISVSSSNGTITQQQTSLSKDNAIAIAIPPNAEGTTFTINVSGAAPFYIAGFVEGPTARGTFKLELMTIVQKDMITNAKPRISGTVKVGGFRCFTLMPGSGKTSMNLSCLVPFSFINMFDGDALACDNGPIITNEASATFLESDPCFGKANSPGNYKLECLQSRWMELGGTMQGTGYPKDQASADAIQKDASGRPLSIDDIVDILAVKSAQAQTGTDATGKYLSIPDWNTVSMYMTGVPINTPCDGPNNAVGPLSQACLSYLYTNKGVSSRIGNTYTQNPGRVASSKEGFVGDALAGDALVSDALVGDSLAGGALDKDDYLEEQFENPPNTFNYPNTSIDPATAAGKEFGQMLGGVEAVKKKYDDINRLANDNSKTNTDRRTAIMQAYGVQLGNPSSNKTIGDPQVFAVGPGYQYTRAEAPSVCAAYGAEVATTRQLEEAQRNGADWCFSGWVTEGSGKWPITMNPIPGCGSRTGIIEWTPGDKAGVNCYGPKPDIADPAAAGKVLPFNQQMWLQPTDPTYLTIPSGYLQTTGPQPSCFSGLSVEAAQKGCNSLGSQCAGFSYSKDGSGNGCYKGNHNAGIVADPAYMGYIKVPVSNVNAVITGRYIKIQYNRVECLNLAEIKVYSTNGGPNIINSNTPVTKSSGYQGDMFPGRNFVDGDTGQTYNFVHTSCGDVPWVQVDLGSMINIYKVVVFNRVDCCQSRILGAKLQIMNSENEMVYASNEVNSTNRTYAWFPPSPDIRVDLPEDLPPTPMSFSLPSGSGAYYKEWNMGTINQTGTTSLINITLNGNDQGWGNPTPFRISILNSAGAEKWAWQANFPRSGGTISNNDSKNVNVNVVNGDTIKIAALTWGWGHTFVLRGGSMTITLK</sequence>
<organism evidence="3">
    <name type="scientific">viral metagenome</name>
    <dbReference type="NCBI Taxonomy" id="1070528"/>
    <lineage>
        <taxon>unclassified sequences</taxon>
        <taxon>metagenomes</taxon>
        <taxon>organismal metagenomes</taxon>
    </lineage>
</organism>
<dbReference type="PANTHER" id="PTHR45713:SF6">
    <property type="entry name" value="F5_8 TYPE C DOMAIN-CONTAINING PROTEIN"/>
    <property type="match status" value="1"/>
</dbReference>
<dbReference type="InterPro" id="IPR008979">
    <property type="entry name" value="Galactose-bd-like_sf"/>
</dbReference>
<dbReference type="PANTHER" id="PTHR45713">
    <property type="entry name" value="FTP DOMAIN-CONTAINING PROTEIN"/>
    <property type="match status" value="1"/>
</dbReference>
<dbReference type="PROSITE" id="PS50963">
    <property type="entry name" value="LINK_2"/>
    <property type="match status" value="1"/>
</dbReference>
<dbReference type="SMART" id="SM00445">
    <property type="entry name" value="LINK"/>
    <property type="match status" value="1"/>
</dbReference>
<dbReference type="SUPFAM" id="SSF49785">
    <property type="entry name" value="Galactose-binding domain-like"/>
    <property type="match status" value="1"/>
</dbReference>
<evidence type="ECO:0000313" key="3">
    <source>
        <dbReference type="EMBL" id="QHT14801.1"/>
    </source>
</evidence>
<dbReference type="Pfam" id="PF00193">
    <property type="entry name" value="Xlink"/>
    <property type="match status" value="1"/>
</dbReference>
<evidence type="ECO:0000256" key="1">
    <source>
        <dbReference type="ARBA" id="ARBA00023157"/>
    </source>
</evidence>
<dbReference type="InterPro" id="IPR016187">
    <property type="entry name" value="CTDL_fold"/>
</dbReference>
<evidence type="ECO:0000259" key="2">
    <source>
        <dbReference type="PROSITE" id="PS50963"/>
    </source>
</evidence>
<dbReference type="Gene3D" id="2.60.120.260">
    <property type="entry name" value="Galactose-binding domain-like"/>
    <property type="match status" value="1"/>
</dbReference>
<dbReference type="EMBL" id="MN739590">
    <property type="protein sequence ID" value="QHT14801.1"/>
    <property type="molecule type" value="Genomic_DNA"/>
</dbReference>
<dbReference type="GO" id="GO:0005540">
    <property type="term" value="F:hyaluronic acid binding"/>
    <property type="evidence" value="ECO:0007669"/>
    <property type="project" value="InterPro"/>
</dbReference>
<dbReference type="Pfam" id="PF22633">
    <property type="entry name" value="F5_F8_type_C_2"/>
    <property type="match status" value="1"/>
</dbReference>
<dbReference type="InterPro" id="IPR051941">
    <property type="entry name" value="BG_Antigen-Binding_Lectin"/>
</dbReference>
<accession>A0A6C0DEF6</accession>
<dbReference type="GO" id="GO:0007155">
    <property type="term" value="P:cell adhesion"/>
    <property type="evidence" value="ECO:0007669"/>
    <property type="project" value="InterPro"/>
</dbReference>
<dbReference type="Gene3D" id="3.10.100.10">
    <property type="entry name" value="Mannose-Binding Protein A, subunit A"/>
    <property type="match status" value="1"/>
</dbReference>
<dbReference type="SUPFAM" id="SSF56436">
    <property type="entry name" value="C-type lectin-like"/>
    <property type="match status" value="1"/>
</dbReference>
<dbReference type="InterPro" id="IPR000538">
    <property type="entry name" value="Link_dom"/>
</dbReference>
<proteinExistence type="predicted"/>
<protein>
    <recommendedName>
        <fullName evidence="2">Link domain-containing protein</fullName>
    </recommendedName>
</protein>
<dbReference type="InterPro" id="IPR016186">
    <property type="entry name" value="C-type_lectin-like/link_sf"/>
</dbReference>
<feature type="domain" description="Link" evidence="2">
    <location>
        <begin position="650"/>
        <end position="739"/>
    </location>
</feature>
<name>A0A6C0DEF6_9ZZZZ</name>